<dbReference type="EMBL" id="CM039177">
    <property type="protein sequence ID" value="KAH9699482.1"/>
    <property type="molecule type" value="Genomic_DNA"/>
</dbReference>
<sequence length="432" mass="47724">MEMASQPVDNRKEGIISGAWHCLKSLPGKSMSKLIELAKKTKKLGQDDPRRIIHSLKVGLAITLVSLFYYFEPLYDGFGVSAMWAVLTVVVVFEFSVGGTLSRGLNRGLATFLAAGLGFGAHHLANLSGKLGEPILLGLFVFLLASTVTFVRFFPRMKARYDYGLLIFILTFCLISVSGYRDDEVWHMAHMRVSTILIGGFTAVCVCILIFPVWAGTDLHNLDGEMDMTFLEGYKCVLNSKQTEESLANFAGWEPGHGEFRFRHPWKQYLKIGSLTRNCAYRIEALNGYLNTETKIPEEIRGKMQDACINMSYEAVKALKELAFSIQTMTKPCSANSHITKSKIAAKNLKSLLSTSLCKETEILDLIPAVTVASLLVDAVACTEKIAESVQELASIAKFKSVKPKKAPSRSSSKISEPEHVITIHQPSSLPE</sequence>
<gene>
    <name evidence="1" type="ORF">KPL71_024369</name>
</gene>
<protein>
    <submittedName>
        <fullName evidence="1">Aluminum-activated malate transporter 2</fullName>
    </submittedName>
</protein>
<evidence type="ECO:0000313" key="2">
    <source>
        <dbReference type="Proteomes" id="UP000829398"/>
    </source>
</evidence>
<evidence type="ECO:0000313" key="1">
    <source>
        <dbReference type="EMBL" id="KAH9699482.1"/>
    </source>
</evidence>
<name>A0ACB8IQX9_CITSI</name>
<accession>A0ACB8IQX9</accession>
<proteinExistence type="predicted"/>
<dbReference type="Proteomes" id="UP000829398">
    <property type="component" value="Chromosome 8"/>
</dbReference>
<keyword evidence="2" id="KW-1185">Reference proteome</keyword>
<comment type="caution">
    <text evidence="1">The sequence shown here is derived from an EMBL/GenBank/DDBJ whole genome shotgun (WGS) entry which is preliminary data.</text>
</comment>
<reference evidence="2" key="1">
    <citation type="journal article" date="2023" name="Hortic. Res.">
        <title>A chromosome-level phased genome enabling allele-level studies in sweet orange: a case study on citrus Huanglongbing tolerance.</title>
        <authorList>
            <person name="Wu B."/>
            <person name="Yu Q."/>
            <person name="Deng Z."/>
            <person name="Duan Y."/>
            <person name="Luo F."/>
            <person name="Gmitter F. Jr."/>
        </authorList>
    </citation>
    <scope>NUCLEOTIDE SEQUENCE [LARGE SCALE GENOMIC DNA]</scope>
    <source>
        <strain evidence="2">cv. Valencia</strain>
    </source>
</reference>
<organism evidence="1 2">
    <name type="scientific">Citrus sinensis</name>
    <name type="common">Sweet orange</name>
    <name type="synonym">Citrus aurantium var. sinensis</name>
    <dbReference type="NCBI Taxonomy" id="2711"/>
    <lineage>
        <taxon>Eukaryota</taxon>
        <taxon>Viridiplantae</taxon>
        <taxon>Streptophyta</taxon>
        <taxon>Embryophyta</taxon>
        <taxon>Tracheophyta</taxon>
        <taxon>Spermatophyta</taxon>
        <taxon>Magnoliopsida</taxon>
        <taxon>eudicotyledons</taxon>
        <taxon>Gunneridae</taxon>
        <taxon>Pentapetalae</taxon>
        <taxon>rosids</taxon>
        <taxon>malvids</taxon>
        <taxon>Sapindales</taxon>
        <taxon>Rutaceae</taxon>
        <taxon>Aurantioideae</taxon>
        <taxon>Citrus</taxon>
    </lineage>
</organism>